<organism evidence="4 5">
    <name type="scientific">Centaurea solstitialis</name>
    <name type="common">yellow star-thistle</name>
    <dbReference type="NCBI Taxonomy" id="347529"/>
    <lineage>
        <taxon>Eukaryota</taxon>
        <taxon>Viridiplantae</taxon>
        <taxon>Streptophyta</taxon>
        <taxon>Embryophyta</taxon>
        <taxon>Tracheophyta</taxon>
        <taxon>Spermatophyta</taxon>
        <taxon>Magnoliopsida</taxon>
        <taxon>eudicotyledons</taxon>
        <taxon>Gunneridae</taxon>
        <taxon>Pentapetalae</taxon>
        <taxon>asterids</taxon>
        <taxon>campanulids</taxon>
        <taxon>Asterales</taxon>
        <taxon>Asteraceae</taxon>
        <taxon>Carduoideae</taxon>
        <taxon>Cardueae</taxon>
        <taxon>Centaureinae</taxon>
        <taxon>Centaurea</taxon>
    </lineage>
</organism>
<keyword evidence="5" id="KW-1185">Reference proteome</keyword>
<feature type="repeat" description="PPR" evidence="3">
    <location>
        <begin position="44"/>
        <end position="74"/>
    </location>
</feature>
<dbReference type="InterPro" id="IPR011990">
    <property type="entry name" value="TPR-like_helical_dom_sf"/>
</dbReference>
<reference evidence="4" key="1">
    <citation type="submission" date="2023-03" db="EMBL/GenBank/DDBJ databases">
        <title>Chromosome-scale reference genome and RAD-based genetic map of yellow starthistle (Centaurea solstitialis) reveal putative structural variation and QTLs associated with invader traits.</title>
        <authorList>
            <person name="Reatini B."/>
            <person name="Cang F.A."/>
            <person name="Jiang Q."/>
            <person name="Mckibben M.T.W."/>
            <person name="Barker M.S."/>
            <person name="Rieseberg L.H."/>
            <person name="Dlugosch K.M."/>
        </authorList>
    </citation>
    <scope>NUCLEOTIDE SEQUENCE</scope>
    <source>
        <strain evidence="4">CAN-66</strain>
        <tissue evidence="4">Leaf</tissue>
    </source>
</reference>
<sequence>MVERGKVPSLVTYNSLIDGYGLRGEMKKAKEIFDLMKIKGHVPDLVTYNSLLNGYCKKSKIDEALHLCKDALELFNEMCAHHLISPDAFTYRIVLEGLCNNHQVDEALSLFRLMGESKLDLDIGAYNILIDGSSKCRKPDIAKALFNEISLVREAESLFLQMEGRGCPPDRVTYNVLLKGLLKNGQHDTIEMLLQKMDEQGFSVEASSLSLLLDHISSRLLDDSLLKLIGKLVPKEGKELGCLFIEHLDM</sequence>
<dbReference type="Gene3D" id="1.25.40.10">
    <property type="entry name" value="Tetratricopeptide repeat domain"/>
    <property type="match status" value="3"/>
</dbReference>
<evidence type="ECO:0000256" key="2">
    <source>
        <dbReference type="ARBA" id="ARBA00022737"/>
    </source>
</evidence>
<dbReference type="AlphaFoldDB" id="A0AA38TLE0"/>
<protein>
    <recommendedName>
        <fullName evidence="6">Pentatricopeptide repeat-containing protein</fullName>
    </recommendedName>
</protein>
<feature type="repeat" description="PPR" evidence="3">
    <location>
        <begin position="87"/>
        <end position="121"/>
    </location>
</feature>
<evidence type="ECO:0000256" key="3">
    <source>
        <dbReference type="PROSITE-ProRule" id="PRU00708"/>
    </source>
</evidence>
<feature type="repeat" description="PPR" evidence="3">
    <location>
        <begin position="9"/>
        <end position="43"/>
    </location>
</feature>
<gene>
    <name evidence="4" type="ORF">OSB04_012055</name>
</gene>
<feature type="repeat" description="PPR" evidence="3">
    <location>
        <begin position="170"/>
        <end position="204"/>
    </location>
</feature>
<evidence type="ECO:0008006" key="6">
    <source>
        <dbReference type="Google" id="ProtNLM"/>
    </source>
</evidence>
<dbReference type="NCBIfam" id="TIGR00756">
    <property type="entry name" value="PPR"/>
    <property type="match status" value="4"/>
</dbReference>
<dbReference type="PROSITE" id="PS51375">
    <property type="entry name" value="PPR"/>
    <property type="match status" value="4"/>
</dbReference>
<evidence type="ECO:0000256" key="1">
    <source>
        <dbReference type="ARBA" id="ARBA00007626"/>
    </source>
</evidence>
<evidence type="ECO:0000313" key="5">
    <source>
        <dbReference type="Proteomes" id="UP001172457"/>
    </source>
</evidence>
<comment type="caution">
    <text evidence="4">The sequence shown here is derived from an EMBL/GenBank/DDBJ whole genome shotgun (WGS) entry which is preliminary data.</text>
</comment>
<dbReference type="PANTHER" id="PTHR46128:SF358">
    <property type="entry name" value="TETRATRICOPEPTIDE REPEAT (TPR)-LIKE SUPERFAMILY PROTEIN"/>
    <property type="match status" value="1"/>
</dbReference>
<dbReference type="SUPFAM" id="SSF81901">
    <property type="entry name" value="HCP-like"/>
    <property type="match status" value="1"/>
</dbReference>
<evidence type="ECO:0000313" key="4">
    <source>
        <dbReference type="EMBL" id="KAJ9557441.1"/>
    </source>
</evidence>
<dbReference type="PANTHER" id="PTHR46128">
    <property type="entry name" value="MITOCHONDRIAL GROUP I INTRON SPLICING FACTOR CCM1"/>
    <property type="match status" value="1"/>
</dbReference>
<dbReference type="EMBL" id="JARYMX010000003">
    <property type="protein sequence ID" value="KAJ9557441.1"/>
    <property type="molecule type" value="Genomic_DNA"/>
</dbReference>
<keyword evidence="2" id="KW-0677">Repeat</keyword>
<dbReference type="InterPro" id="IPR002885">
    <property type="entry name" value="PPR_rpt"/>
</dbReference>
<dbReference type="Pfam" id="PF13041">
    <property type="entry name" value="PPR_2"/>
    <property type="match status" value="3"/>
</dbReference>
<dbReference type="Proteomes" id="UP001172457">
    <property type="component" value="Chromosome 3"/>
</dbReference>
<proteinExistence type="inferred from homology"/>
<comment type="similarity">
    <text evidence="1">Belongs to the PPR family. P subfamily.</text>
</comment>
<accession>A0AA38TLE0</accession>
<dbReference type="InterPro" id="IPR050872">
    <property type="entry name" value="PPR_P_subfamily"/>
</dbReference>
<name>A0AA38TLE0_9ASTR</name>